<comment type="similarity">
    <text evidence="1">Belongs to the bacterial solute-binding protein 8 family.</text>
</comment>
<evidence type="ECO:0000313" key="4">
    <source>
        <dbReference type="EMBL" id="UUI75176.1"/>
    </source>
</evidence>
<feature type="signal peptide" evidence="2">
    <location>
        <begin position="1"/>
        <end position="32"/>
    </location>
</feature>
<dbReference type="InterPro" id="IPR050902">
    <property type="entry name" value="ABC_Transporter_SBP"/>
</dbReference>
<dbReference type="PROSITE" id="PS50983">
    <property type="entry name" value="FE_B12_PBP"/>
    <property type="match status" value="1"/>
</dbReference>
<dbReference type="RefSeq" id="WP_227569930.1">
    <property type="nucleotide sequence ID" value="NZ_CP101988.1"/>
</dbReference>
<sequence length="348" mass="35009">MKTGARPRPRSTALSALAGLLAVVLLAGCAPADATAPSATGDTAGPATAVVDDASIHPITTDPEPRLPVTVRSYDGVDVTITDVSRIIAVDLYGTLGEIVYTLGLGDNVVGRDRATGFPEAADVPLVSAAGHDLNAESILSLNPTVVLTDTSIGPSEVQAQLRAAGIPVVYFTPERTLEGIGPQITAVAEALGVPEAGAALVERVEGEIASAVELAPADGEAPRIAFLYLRGAAGIYLLGGPGSGADAMIHAIGAVDVGTNIGLDRSFVNLTSEALISAAPDVILVFSEGLKSVGGVDGLVGITGIAQTPAGANRRVVDMSDTTLLSFGPRTGATVRALAEAVHGTSR</sequence>
<evidence type="ECO:0000259" key="3">
    <source>
        <dbReference type="PROSITE" id="PS50983"/>
    </source>
</evidence>
<evidence type="ECO:0000256" key="1">
    <source>
        <dbReference type="ARBA" id="ARBA00008814"/>
    </source>
</evidence>
<evidence type="ECO:0000256" key="2">
    <source>
        <dbReference type="SAM" id="SignalP"/>
    </source>
</evidence>
<dbReference type="Gene3D" id="3.40.50.1980">
    <property type="entry name" value="Nitrogenase molybdenum iron protein domain"/>
    <property type="match status" value="2"/>
</dbReference>
<feature type="chain" id="PRO_5046604310" evidence="2">
    <location>
        <begin position="33"/>
        <end position="348"/>
    </location>
</feature>
<feature type="domain" description="Fe/B12 periplasmic-binding" evidence="3">
    <location>
        <begin position="88"/>
        <end position="347"/>
    </location>
</feature>
<dbReference type="Pfam" id="PF01497">
    <property type="entry name" value="Peripla_BP_2"/>
    <property type="match status" value="1"/>
</dbReference>
<dbReference type="PROSITE" id="PS51257">
    <property type="entry name" value="PROKAR_LIPOPROTEIN"/>
    <property type="match status" value="1"/>
</dbReference>
<keyword evidence="2" id="KW-0732">Signal</keyword>
<reference evidence="4 5" key="1">
    <citation type="submission" date="2022-07" db="EMBL/GenBank/DDBJ databases">
        <title>Novel species in genus cellulomonas.</title>
        <authorList>
            <person name="Ye L."/>
        </authorList>
    </citation>
    <scope>NUCLEOTIDE SEQUENCE [LARGE SCALE GENOMIC DNA]</scope>
    <source>
        <strain evidence="5">zg-Y338</strain>
    </source>
</reference>
<organism evidence="4 5">
    <name type="scientific">Cellulomonas chengniuliangii</name>
    <dbReference type="NCBI Taxonomy" id="2968084"/>
    <lineage>
        <taxon>Bacteria</taxon>
        <taxon>Bacillati</taxon>
        <taxon>Actinomycetota</taxon>
        <taxon>Actinomycetes</taxon>
        <taxon>Micrococcales</taxon>
        <taxon>Cellulomonadaceae</taxon>
        <taxon>Cellulomonas</taxon>
    </lineage>
</organism>
<dbReference type="Proteomes" id="UP001316189">
    <property type="component" value="Chromosome"/>
</dbReference>
<proteinExistence type="inferred from homology"/>
<keyword evidence="5" id="KW-1185">Reference proteome</keyword>
<evidence type="ECO:0000313" key="5">
    <source>
        <dbReference type="Proteomes" id="UP001316189"/>
    </source>
</evidence>
<dbReference type="PANTHER" id="PTHR30535">
    <property type="entry name" value="VITAMIN B12-BINDING PROTEIN"/>
    <property type="match status" value="1"/>
</dbReference>
<dbReference type="SUPFAM" id="SSF53807">
    <property type="entry name" value="Helical backbone' metal receptor"/>
    <property type="match status" value="1"/>
</dbReference>
<dbReference type="PANTHER" id="PTHR30535:SF4">
    <property type="entry name" value="HEMIN-BINDING PERIPLASMIC PROTEIN HMUT"/>
    <property type="match status" value="1"/>
</dbReference>
<dbReference type="EMBL" id="CP101988">
    <property type="protein sequence ID" value="UUI75176.1"/>
    <property type="molecule type" value="Genomic_DNA"/>
</dbReference>
<protein>
    <submittedName>
        <fullName evidence="4">ABC transporter substrate-binding protein</fullName>
    </submittedName>
</protein>
<name>A0ABY5L0G8_9CELL</name>
<accession>A0ABY5L0G8</accession>
<dbReference type="InterPro" id="IPR002491">
    <property type="entry name" value="ABC_transptr_periplasmic_BD"/>
</dbReference>
<gene>
    <name evidence="4" type="ORF">NP064_15620</name>
</gene>